<evidence type="ECO:0000313" key="14">
    <source>
        <dbReference type="Proteomes" id="UP000323392"/>
    </source>
</evidence>
<gene>
    <name evidence="11" type="ORF">JWYL7_0411</name>
    <name evidence="12" type="ORF">SAMN05661008_00480</name>
</gene>
<organism evidence="11 13">
    <name type="scientific">Alkalithermobacter thermoalcaliphilus JW-YL-7 = DSM 7308</name>
    <dbReference type="NCBI Taxonomy" id="1121328"/>
    <lineage>
        <taxon>Bacteria</taxon>
        <taxon>Bacillati</taxon>
        <taxon>Bacillota</taxon>
        <taxon>Clostridia</taxon>
        <taxon>Peptostreptococcales</taxon>
        <taxon>Tepidibacteraceae</taxon>
        <taxon>Alkalithermobacter</taxon>
    </lineage>
</organism>
<dbReference type="PATRIC" id="fig|1121328.3.peg.411"/>
<dbReference type="PANTHER" id="PTHR32024:SF1">
    <property type="entry name" value="KTR SYSTEM POTASSIUM UPTAKE PROTEIN B"/>
    <property type="match status" value="1"/>
</dbReference>
<feature type="transmembrane region" description="Helical" evidence="10">
    <location>
        <begin position="78"/>
        <end position="102"/>
    </location>
</feature>
<dbReference type="NCBIfam" id="TIGR00933">
    <property type="entry name" value="2a38"/>
    <property type="match status" value="1"/>
</dbReference>
<reference evidence="12 14" key="2">
    <citation type="submission" date="2016-11" db="EMBL/GenBank/DDBJ databases">
        <authorList>
            <person name="Varghese N."/>
            <person name="Submissions S."/>
        </authorList>
    </citation>
    <scope>NUCLEOTIDE SEQUENCE [LARGE SCALE GENOMIC DNA]</scope>
    <source>
        <strain evidence="12 14">DSM 7308</strain>
    </source>
</reference>
<dbReference type="GO" id="GO:0005886">
    <property type="term" value="C:plasma membrane"/>
    <property type="evidence" value="ECO:0007669"/>
    <property type="project" value="UniProtKB-SubCell"/>
</dbReference>
<feature type="transmembrane region" description="Helical" evidence="10">
    <location>
        <begin position="12"/>
        <end position="33"/>
    </location>
</feature>
<dbReference type="Proteomes" id="UP000323392">
    <property type="component" value="Unassembled WGS sequence"/>
</dbReference>
<protein>
    <submittedName>
        <fullName evidence="11">Potassium uptake protein, TrkH family</fullName>
        <ecNumber evidence="11">3.6.3.14</ecNumber>
    </submittedName>
    <submittedName>
        <fullName evidence="12">Trk system potassium uptake protein TrkH</fullName>
    </submittedName>
</protein>
<feature type="transmembrane region" description="Helical" evidence="10">
    <location>
        <begin position="194"/>
        <end position="218"/>
    </location>
</feature>
<feature type="transmembrane region" description="Helical" evidence="10">
    <location>
        <begin position="409"/>
        <end position="431"/>
    </location>
</feature>
<dbReference type="Pfam" id="PF02386">
    <property type="entry name" value="TrkH"/>
    <property type="match status" value="1"/>
</dbReference>
<evidence type="ECO:0000313" key="13">
    <source>
        <dbReference type="Proteomes" id="UP000092605"/>
    </source>
</evidence>
<evidence type="ECO:0000256" key="2">
    <source>
        <dbReference type="ARBA" id="ARBA00022448"/>
    </source>
</evidence>
<keyword evidence="11" id="KW-0378">Hydrolase</keyword>
<keyword evidence="9 10" id="KW-0472">Membrane</keyword>
<evidence type="ECO:0000256" key="5">
    <source>
        <dbReference type="ARBA" id="ARBA00022692"/>
    </source>
</evidence>
<feature type="transmembrane region" description="Helical" evidence="10">
    <location>
        <begin position="300"/>
        <end position="332"/>
    </location>
</feature>
<evidence type="ECO:0000313" key="12">
    <source>
        <dbReference type="EMBL" id="SHK55548.1"/>
    </source>
</evidence>
<keyword evidence="7 10" id="KW-1133">Transmembrane helix</keyword>
<dbReference type="EC" id="3.6.3.14" evidence="11"/>
<evidence type="ECO:0000313" key="11">
    <source>
        <dbReference type="EMBL" id="KXZ39336.1"/>
    </source>
</evidence>
<dbReference type="RefSeq" id="WP_066068331.1">
    <property type="nucleotide sequence ID" value="NZ_FRBG01000002.1"/>
</dbReference>
<dbReference type="EMBL" id="LSFY01000001">
    <property type="protein sequence ID" value="KXZ39336.1"/>
    <property type="molecule type" value="Genomic_DNA"/>
</dbReference>
<keyword evidence="2" id="KW-0813">Transport</keyword>
<feature type="transmembrane region" description="Helical" evidence="10">
    <location>
        <begin position="45"/>
        <end position="66"/>
    </location>
</feature>
<dbReference type="OrthoDB" id="9810952at2"/>
<keyword evidence="4" id="KW-0633">Potassium transport</keyword>
<evidence type="ECO:0000256" key="9">
    <source>
        <dbReference type="ARBA" id="ARBA00023136"/>
    </source>
</evidence>
<evidence type="ECO:0000256" key="3">
    <source>
        <dbReference type="ARBA" id="ARBA00022475"/>
    </source>
</evidence>
<evidence type="ECO:0000256" key="1">
    <source>
        <dbReference type="ARBA" id="ARBA00004651"/>
    </source>
</evidence>
<comment type="caution">
    <text evidence="11">The sequence shown here is derived from an EMBL/GenBank/DDBJ whole genome shotgun (WGS) entry which is preliminary data.</text>
</comment>
<dbReference type="AlphaFoldDB" id="A0A150FP32"/>
<evidence type="ECO:0000256" key="8">
    <source>
        <dbReference type="ARBA" id="ARBA00023065"/>
    </source>
</evidence>
<feature type="transmembrane region" description="Helical" evidence="10">
    <location>
        <begin position="133"/>
        <end position="153"/>
    </location>
</feature>
<evidence type="ECO:0000256" key="4">
    <source>
        <dbReference type="ARBA" id="ARBA00022538"/>
    </source>
</evidence>
<proteinExistence type="predicted"/>
<evidence type="ECO:0000256" key="6">
    <source>
        <dbReference type="ARBA" id="ARBA00022958"/>
    </source>
</evidence>
<keyword evidence="6" id="KW-0630">Potassium</keyword>
<accession>A0A150FP32</accession>
<keyword evidence="3" id="KW-1003">Cell membrane</keyword>
<reference evidence="11 13" key="1">
    <citation type="submission" date="2016-02" db="EMBL/GenBank/DDBJ databases">
        <title>Draft genome sequence for Clostridium paradoxum JW-YL-7.</title>
        <authorList>
            <person name="Utturkar S.M."/>
            <person name="Lancaster A."/>
            <person name="Poole F.L."/>
            <person name="Adams M.W."/>
            <person name="Brown S.D."/>
        </authorList>
    </citation>
    <scope>NUCLEOTIDE SEQUENCE [LARGE SCALE GENOMIC DNA]</scope>
    <source>
        <strain evidence="11 13">JW-YL-7</strain>
    </source>
</reference>
<dbReference type="GO" id="GO:0016787">
    <property type="term" value="F:hydrolase activity"/>
    <property type="evidence" value="ECO:0007669"/>
    <property type="project" value="UniProtKB-KW"/>
</dbReference>
<dbReference type="EMBL" id="FRBG01000002">
    <property type="protein sequence ID" value="SHK55548.1"/>
    <property type="molecule type" value="Genomic_DNA"/>
</dbReference>
<dbReference type="Proteomes" id="UP000092605">
    <property type="component" value="Unassembled WGS sequence"/>
</dbReference>
<dbReference type="PANTHER" id="PTHR32024">
    <property type="entry name" value="TRK SYSTEM POTASSIUM UPTAKE PROTEIN TRKG-RELATED"/>
    <property type="match status" value="1"/>
</dbReference>
<dbReference type="STRING" id="1121328.JWYL7_0411"/>
<evidence type="ECO:0000256" key="10">
    <source>
        <dbReference type="SAM" id="Phobius"/>
    </source>
</evidence>
<sequence>MLRYTRKKRYKYIPSQIIVAGFAAIILVGALLLNLPIATNSGESVGFLNALFTSTSAVCVTGLVVVDTGTYWSKFGKLVILILIQVGGLGFMSMATLFSMLIGKKISLRERLIIQESLNQNELEGLVRLTRHILAGTFIIEGIGALLLSFVFVPQMGFLKGVAYGIFHSVSAFCNAGFDIIGNGKSLTPYVDNLIVNIVIISLVICGGIGFTVIMDILKKRKLSRLTLHSKIVLSMSLILISIGFVLFFIFEFNNPDTLGNLSLKGKILAALFQAVTPRTAGFNTIDLASLEDTSKFLTIILMFIGGSPASTAGGIKTSTLAVLAFAVIALVRGREDVEAFNRRISYTAVNKALAVVAIGITLIIFVTMGLSFTHNFEFINVFFESVSAFGTVGLSLGITSELSNIGKILIIFSMFAGRVGALTILIALAARQKKSIVRYPEDKILVG</sequence>
<dbReference type="InterPro" id="IPR003445">
    <property type="entry name" value="Cat_transpt"/>
</dbReference>
<keyword evidence="8" id="KW-0406">Ion transport</keyword>
<dbReference type="InterPro" id="IPR004772">
    <property type="entry name" value="TrkH"/>
</dbReference>
<comment type="subcellular location">
    <subcellularLocation>
        <location evidence="1">Cell membrane</location>
        <topology evidence="1">Multi-pass membrane protein</topology>
    </subcellularLocation>
</comment>
<evidence type="ECO:0000256" key="7">
    <source>
        <dbReference type="ARBA" id="ARBA00022989"/>
    </source>
</evidence>
<name>A0A150FP32_CLOPD</name>
<keyword evidence="5 10" id="KW-0812">Transmembrane</keyword>
<keyword evidence="14" id="KW-1185">Reference proteome</keyword>
<feature type="transmembrane region" description="Helical" evidence="10">
    <location>
        <begin position="162"/>
        <end position="182"/>
    </location>
</feature>
<dbReference type="GO" id="GO:0015379">
    <property type="term" value="F:potassium:chloride symporter activity"/>
    <property type="evidence" value="ECO:0007669"/>
    <property type="project" value="InterPro"/>
</dbReference>
<feature type="transmembrane region" description="Helical" evidence="10">
    <location>
        <begin position="353"/>
        <end position="373"/>
    </location>
</feature>
<feature type="transmembrane region" description="Helical" evidence="10">
    <location>
        <begin position="230"/>
        <end position="251"/>
    </location>
</feature>